<dbReference type="RefSeq" id="WP_161839763.1">
    <property type="nucleotide sequence ID" value="NZ_CP048000.1"/>
</dbReference>
<dbReference type="InterPro" id="IPR016181">
    <property type="entry name" value="Acyl_CoA_acyltransferase"/>
</dbReference>
<organism evidence="2 3">
    <name type="scientific">Anaerocolumna sedimenticola</name>
    <dbReference type="NCBI Taxonomy" id="2696063"/>
    <lineage>
        <taxon>Bacteria</taxon>
        <taxon>Bacillati</taxon>
        <taxon>Bacillota</taxon>
        <taxon>Clostridia</taxon>
        <taxon>Lachnospirales</taxon>
        <taxon>Lachnospiraceae</taxon>
        <taxon>Anaerocolumna</taxon>
    </lineage>
</organism>
<dbReference type="Pfam" id="PF00583">
    <property type="entry name" value="Acetyltransf_1"/>
    <property type="match status" value="1"/>
</dbReference>
<dbReference type="CDD" id="cd04301">
    <property type="entry name" value="NAT_SF"/>
    <property type="match status" value="1"/>
</dbReference>
<reference evidence="2 3" key="1">
    <citation type="submission" date="2020-01" db="EMBL/GenBank/DDBJ databases">
        <title>Genome analysis of Anaerocolumna sp. CBA3638.</title>
        <authorList>
            <person name="Kim J."/>
            <person name="Roh S.W."/>
        </authorList>
    </citation>
    <scope>NUCLEOTIDE SEQUENCE [LARGE SCALE GENOMIC DNA]</scope>
    <source>
        <strain evidence="2 3">CBA3638</strain>
    </source>
</reference>
<proteinExistence type="predicted"/>
<gene>
    <name evidence="2" type="ORF">Ana3638_20935</name>
</gene>
<sequence>MIYRKAVPEDIKDLAEMRMAYLLEDQGYINESDRTIMKKTLPGYFTRHLNHDLFAYVAVDKTIVATVLLVVEERPASPHFITGKIGILMNVYTIYEYRRQGIARQLVSMAIEDGKLLNLAKIELMATNDGYELYKKAGFKIKESEYIPMVYTLK</sequence>
<dbReference type="GO" id="GO:0016747">
    <property type="term" value="F:acyltransferase activity, transferring groups other than amino-acyl groups"/>
    <property type="evidence" value="ECO:0007669"/>
    <property type="project" value="InterPro"/>
</dbReference>
<feature type="domain" description="N-acetyltransferase" evidence="1">
    <location>
        <begin position="1"/>
        <end position="154"/>
    </location>
</feature>
<name>A0A6P1TSJ4_9FIRM</name>
<dbReference type="Proteomes" id="UP000464314">
    <property type="component" value="Chromosome"/>
</dbReference>
<dbReference type="EMBL" id="CP048000">
    <property type="protein sequence ID" value="QHQ62941.1"/>
    <property type="molecule type" value="Genomic_DNA"/>
</dbReference>
<dbReference type="AlphaFoldDB" id="A0A6P1TSJ4"/>
<evidence type="ECO:0000313" key="2">
    <source>
        <dbReference type="EMBL" id="QHQ62941.1"/>
    </source>
</evidence>
<keyword evidence="3" id="KW-1185">Reference proteome</keyword>
<protein>
    <submittedName>
        <fullName evidence="2">GNAT family N-acetyltransferase</fullName>
    </submittedName>
</protein>
<dbReference type="Gene3D" id="3.40.630.30">
    <property type="match status" value="1"/>
</dbReference>
<dbReference type="KEGG" id="anr:Ana3638_20935"/>
<dbReference type="PROSITE" id="PS51186">
    <property type="entry name" value="GNAT"/>
    <property type="match status" value="1"/>
</dbReference>
<keyword evidence="2" id="KW-0808">Transferase</keyword>
<dbReference type="SUPFAM" id="SSF55729">
    <property type="entry name" value="Acyl-CoA N-acyltransferases (Nat)"/>
    <property type="match status" value="1"/>
</dbReference>
<evidence type="ECO:0000259" key="1">
    <source>
        <dbReference type="PROSITE" id="PS51186"/>
    </source>
</evidence>
<accession>A0A6P1TSJ4</accession>
<dbReference type="InterPro" id="IPR000182">
    <property type="entry name" value="GNAT_dom"/>
</dbReference>
<evidence type="ECO:0000313" key="3">
    <source>
        <dbReference type="Proteomes" id="UP000464314"/>
    </source>
</evidence>